<dbReference type="EMBL" id="KN832060">
    <property type="protein sequence ID" value="KIN95776.1"/>
    <property type="molecule type" value="Genomic_DNA"/>
</dbReference>
<reference evidence="1 2" key="1">
    <citation type="submission" date="2014-04" db="EMBL/GenBank/DDBJ databases">
        <authorList>
            <consortium name="DOE Joint Genome Institute"/>
            <person name="Kuo A."/>
            <person name="Kohler A."/>
            <person name="Costa M.D."/>
            <person name="Nagy L.G."/>
            <person name="Floudas D."/>
            <person name="Copeland A."/>
            <person name="Barry K.W."/>
            <person name="Cichocki N."/>
            <person name="Veneault-Fourrey C."/>
            <person name="LaButti K."/>
            <person name="Lindquist E.A."/>
            <person name="Lipzen A."/>
            <person name="Lundell T."/>
            <person name="Morin E."/>
            <person name="Murat C."/>
            <person name="Sun H."/>
            <person name="Tunlid A."/>
            <person name="Henrissat B."/>
            <person name="Grigoriev I.V."/>
            <person name="Hibbett D.S."/>
            <person name="Martin F."/>
            <person name="Nordberg H.P."/>
            <person name="Cantor M.N."/>
            <person name="Hua S.X."/>
        </authorList>
    </citation>
    <scope>NUCLEOTIDE SEQUENCE [LARGE SCALE GENOMIC DNA]</scope>
    <source>
        <strain evidence="1 2">Marx 270</strain>
    </source>
</reference>
<name>A0A0C3JDQ0_PISTI</name>
<proteinExistence type="predicted"/>
<dbReference type="HOGENOM" id="CLU_2655465_0_0_1"/>
<keyword evidence="2" id="KW-1185">Reference proteome</keyword>
<evidence type="ECO:0000313" key="1">
    <source>
        <dbReference type="EMBL" id="KIN95776.1"/>
    </source>
</evidence>
<organism evidence="1 2">
    <name type="scientific">Pisolithus tinctorius Marx 270</name>
    <dbReference type="NCBI Taxonomy" id="870435"/>
    <lineage>
        <taxon>Eukaryota</taxon>
        <taxon>Fungi</taxon>
        <taxon>Dikarya</taxon>
        <taxon>Basidiomycota</taxon>
        <taxon>Agaricomycotina</taxon>
        <taxon>Agaricomycetes</taxon>
        <taxon>Agaricomycetidae</taxon>
        <taxon>Boletales</taxon>
        <taxon>Sclerodermatineae</taxon>
        <taxon>Pisolithaceae</taxon>
        <taxon>Pisolithus</taxon>
    </lineage>
</organism>
<sequence>MPNGPIWKTLLKAFGTDSIEHNELLDDALSLTTTHSPAEAYVKMTTAAESQKLLQGKPGFGQVVECVPFRVATMLW</sequence>
<dbReference type="Proteomes" id="UP000054217">
    <property type="component" value="Unassembled WGS sequence"/>
</dbReference>
<dbReference type="InParanoid" id="A0A0C3JDQ0"/>
<protein>
    <submittedName>
        <fullName evidence="1">Uncharacterized protein</fullName>
    </submittedName>
</protein>
<evidence type="ECO:0000313" key="2">
    <source>
        <dbReference type="Proteomes" id="UP000054217"/>
    </source>
</evidence>
<gene>
    <name evidence="1" type="ORF">M404DRAFT_295579</name>
</gene>
<dbReference type="AlphaFoldDB" id="A0A0C3JDQ0"/>
<accession>A0A0C3JDQ0</accession>
<reference evidence="2" key="2">
    <citation type="submission" date="2015-01" db="EMBL/GenBank/DDBJ databases">
        <title>Evolutionary Origins and Diversification of the Mycorrhizal Mutualists.</title>
        <authorList>
            <consortium name="DOE Joint Genome Institute"/>
            <consortium name="Mycorrhizal Genomics Consortium"/>
            <person name="Kohler A."/>
            <person name="Kuo A."/>
            <person name="Nagy L.G."/>
            <person name="Floudas D."/>
            <person name="Copeland A."/>
            <person name="Barry K.W."/>
            <person name="Cichocki N."/>
            <person name="Veneault-Fourrey C."/>
            <person name="LaButti K."/>
            <person name="Lindquist E.A."/>
            <person name="Lipzen A."/>
            <person name="Lundell T."/>
            <person name="Morin E."/>
            <person name="Murat C."/>
            <person name="Riley R."/>
            <person name="Ohm R."/>
            <person name="Sun H."/>
            <person name="Tunlid A."/>
            <person name="Henrissat B."/>
            <person name="Grigoriev I.V."/>
            <person name="Hibbett D.S."/>
            <person name="Martin F."/>
        </authorList>
    </citation>
    <scope>NUCLEOTIDE SEQUENCE [LARGE SCALE GENOMIC DNA]</scope>
    <source>
        <strain evidence="2">Marx 270</strain>
    </source>
</reference>